<organism evidence="2">
    <name type="scientific">Wolbachia endosymbiont of Oeneis ivallda</name>
    <dbReference type="NCBI Taxonomy" id="3171168"/>
    <lineage>
        <taxon>Bacteria</taxon>
        <taxon>Pseudomonadati</taxon>
        <taxon>Pseudomonadota</taxon>
        <taxon>Alphaproteobacteria</taxon>
        <taxon>Rickettsiales</taxon>
        <taxon>Anaplasmataceae</taxon>
        <taxon>Wolbachieae</taxon>
        <taxon>Wolbachia</taxon>
    </lineage>
</organism>
<evidence type="ECO:0000313" key="2">
    <source>
        <dbReference type="EMBL" id="XCA34548.1"/>
    </source>
</evidence>
<feature type="transmembrane region" description="Helical" evidence="1">
    <location>
        <begin position="20"/>
        <end position="47"/>
    </location>
</feature>
<name>A0AAU7YM55_9RICK</name>
<feature type="transmembrane region" description="Helical" evidence="1">
    <location>
        <begin position="89"/>
        <end position="122"/>
    </location>
</feature>
<protein>
    <submittedName>
        <fullName evidence="2">Uncharacterized protein</fullName>
    </submittedName>
</protein>
<keyword evidence="1" id="KW-1133">Transmembrane helix</keyword>
<dbReference type="EMBL" id="CP158587">
    <property type="protein sequence ID" value="XCA34548.1"/>
    <property type="molecule type" value="Genomic_DNA"/>
</dbReference>
<evidence type="ECO:0000256" key="1">
    <source>
        <dbReference type="SAM" id="Phobius"/>
    </source>
</evidence>
<reference evidence="2" key="1">
    <citation type="submission" date="2024-06" db="EMBL/GenBank/DDBJ databases">
        <title>Genome assembly of the Oeneis chryxus ivallda.</title>
        <authorList>
            <person name="MacDonald Z."/>
            <person name="Shaffer H.B."/>
            <person name="Gillespie T."/>
            <person name="Marimuthu M.P.A."/>
            <person name="Nguyen O."/>
            <person name="Fairbairn C.W."/>
            <person name="Seligmann W.E."/>
            <person name="Escalona M."/>
            <person name="Miller C."/>
            <person name="Toffelmier E."/>
        </authorList>
    </citation>
    <scope>NUCLEOTIDE SEQUENCE</scope>
    <source>
        <strain evidence="2">CCGP_102_HBS-TG_Oc004</strain>
    </source>
</reference>
<dbReference type="AlphaFoldDB" id="A0AAU7YM55"/>
<keyword evidence="1" id="KW-0812">Transmembrane</keyword>
<accession>A0AAU7YM55</accession>
<sequence>MIGISQIQFPGKDSYRLKTASYFAAFVSLSILVNPANVFLSFATVFFRSEMKTFYVYKDIKAAKQEKISKKEYWEIFFKNNKIKIASFLLFFASITYLTFTTTFLLVSLLATIPLAMVLILLQSELRPKDFNPFTLLKAAINFFLEGIKENTRSMVNRFDYTYEHLLPHQLNNDIIKNIDKLKDKYTEQVSEDTINNEGFKEFIEYINHLHMLDGQPFSNENKGKLVMFLQDFCKGNEKHSSGFTGGQILLLVLRACNDGDREAVKNKKDALIANLLDSQTFSRKERIPNTCFTGVIYRMLSTLEGIHSDPEIKFTPPRQMLLTEAENEARKFMLDRLKSKKNSKEILKAWSNAQNNCEDDKSQKIVDDFIAEVSIPLMRNLLSFTSQYSEQIVSTLMKNISSVELNKLGHSTLNQYIRNKLQDHGLDNQVENIRGKVFLKLLERDLLKTNFSLKDSSLDEAKRIANKIIKEEVKELKLKAKKTIKGQVDRMLDSLRMLPLEKRCYRVYTELSKNSRDDKEEIKKILQEKLATTEAVINNMLKKEASHRLEIEIEDIYNRNKRNVTTIYEKIQEVKQRFIEDEFLIPQEVESITRVKITILNKEDKIIPSSSLSSSLSVSDFTSHRL</sequence>
<gene>
    <name evidence="2" type="ORF">ABS861_04040</name>
</gene>
<keyword evidence="1" id="KW-0472">Membrane</keyword>
<proteinExistence type="predicted"/>